<dbReference type="PANTHER" id="PTHR15608">
    <property type="entry name" value="SPLICING FACTOR U2AF-ASSOCIATED PROTEIN 2"/>
    <property type="match status" value="1"/>
</dbReference>
<dbReference type="InterPro" id="IPR000504">
    <property type="entry name" value="RRM_dom"/>
</dbReference>
<evidence type="ECO:0000313" key="5">
    <source>
        <dbReference type="Proteomes" id="UP001497600"/>
    </source>
</evidence>
<dbReference type="Pfam" id="PF00076">
    <property type="entry name" value="RRM_1"/>
    <property type="match status" value="1"/>
</dbReference>
<sequence>MSFPEAPPHPSLVLSDPSLLETADKRVSFNQETSQWVYDAPDGKYNYNFVLQQWLPVRPEDTNGESSDEEENRETIRRLKRQKLEEMRGAGGSRNKKSKTTSKAPATSATPEARDKPNTGVVVSNLPIGTTKAQLKETFAKFGLVAEDLETGEPQIKLYYHDDDDSKFNGTALVVYYGPESVDLAVQMLDDTPWTAGVGTTSAVNIKVEPATAEMVISATSQEVIVTKSATEPASTTLTSNQKKLLQERTLEMRRKIADWDGDATKTTPTKAELIKQKIWSKTVLIKNMFRKEELLEDPMLELDLKEDIQEECDKLGIGHDLTKVAVYDVSGSVTVKFGKPQSSEMCVAGFKGRYFDGLKLDVAQYSGETLQSSRCEEGGDGDATRLDSFGDWLEDRK</sequence>
<feature type="compositionally biased region" description="Basic and acidic residues" evidence="2">
    <location>
        <begin position="375"/>
        <end position="386"/>
    </location>
</feature>
<dbReference type="SUPFAM" id="SSF54928">
    <property type="entry name" value="RNA-binding domain, RBD"/>
    <property type="match status" value="2"/>
</dbReference>
<proteinExistence type="predicted"/>
<dbReference type="CDD" id="cd12285">
    <property type="entry name" value="RRM3_RBM39_like"/>
    <property type="match status" value="1"/>
</dbReference>
<evidence type="ECO:0000256" key="2">
    <source>
        <dbReference type="SAM" id="MobiDB-lite"/>
    </source>
</evidence>
<accession>A0ABP0EDR4</accession>
<dbReference type="EMBL" id="OZ004255">
    <property type="protein sequence ID" value="CAK7900818.1"/>
    <property type="molecule type" value="Genomic_DNA"/>
</dbReference>
<keyword evidence="1" id="KW-0694">RNA-binding</keyword>
<name>A0ABP0EDR4_9ASCO</name>
<feature type="compositionally biased region" description="Basic and acidic residues" evidence="2">
    <location>
        <begin position="73"/>
        <end position="88"/>
    </location>
</feature>
<dbReference type="Proteomes" id="UP001497600">
    <property type="component" value="Chromosome C"/>
</dbReference>
<dbReference type="InterPro" id="IPR012677">
    <property type="entry name" value="Nucleotide-bd_a/b_plait_sf"/>
</dbReference>
<dbReference type="InterPro" id="IPR035979">
    <property type="entry name" value="RBD_domain_sf"/>
</dbReference>
<reference evidence="4 5" key="1">
    <citation type="submission" date="2024-01" db="EMBL/GenBank/DDBJ databases">
        <authorList>
            <consortium name="Genoscope - CEA"/>
            <person name="William W."/>
        </authorList>
    </citation>
    <scope>NUCLEOTIDE SEQUENCE [LARGE SCALE GENOMIC DNA]</scope>
    <source>
        <strain evidence="4 5">29B2s-10</strain>
    </source>
</reference>
<feature type="compositionally biased region" description="Acidic residues" evidence="2">
    <location>
        <begin position="62"/>
        <end position="72"/>
    </location>
</feature>
<dbReference type="PANTHER" id="PTHR15608:SF0">
    <property type="entry name" value="HIV TAT-SPECIFIC FACTOR 1"/>
    <property type="match status" value="1"/>
</dbReference>
<dbReference type="Gene3D" id="3.30.70.330">
    <property type="match status" value="2"/>
</dbReference>
<feature type="domain" description="RRM" evidence="3">
    <location>
        <begin position="119"/>
        <end position="213"/>
    </location>
</feature>
<evidence type="ECO:0000313" key="4">
    <source>
        <dbReference type="EMBL" id="CAK7900818.1"/>
    </source>
</evidence>
<dbReference type="InterPro" id="IPR034393">
    <property type="entry name" value="TatSF1-like"/>
</dbReference>
<keyword evidence="5" id="KW-1185">Reference proteome</keyword>
<gene>
    <name evidence="4" type="ORF">CAAN4_C09142</name>
</gene>
<evidence type="ECO:0000256" key="1">
    <source>
        <dbReference type="PROSITE-ProRule" id="PRU00176"/>
    </source>
</evidence>
<feature type="region of interest" description="Disordered" evidence="2">
    <location>
        <begin position="374"/>
        <end position="398"/>
    </location>
</feature>
<protein>
    <recommendedName>
        <fullName evidence="3">RRM domain-containing protein</fullName>
    </recommendedName>
</protein>
<evidence type="ECO:0000259" key="3">
    <source>
        <dbReference type="PROSITE" id="PS50102"/>
    </source>
</evidence>
<dbReference type="PROSITE" id="PS50102">
    <property type="entry name" value="RRM"/>
    <property type="match status" value="1"/>
</dbReference>
<organism evidence="4 5">
    <name type="scientific">[Candida] anglica</name>
    <dbReference type="NCBI Taxonomy" id="148631"/>
    <lineage>
        <taxon>Eukaryota</taxon>
        <taxon>Fungi</taxon>
        <taxon>Dikarya</taxon>
        <taxon>Ascomycota</taxon>
        <taxon>Saccharomycotina</taxon>
        <taxon>Pichiomycetes</taxon>
        <taxon>Debaryomycetaceae</taxon>
        <taxon>Kurtzmaniella</taxon>
    </lineage>
</organism>
<feature type="compositionally biased region" description="Low complexity" evidence="2">
    <location>
        <begin position="101"/>
        <end position="111"/>
    </location>
</feature>
<feature type="region of interest" description="Disordered" evidence="2">
    <location>
        <begin position="58"/>
        <end position="121"/>
    </location>
</feature>